<dbReference type="InterPro" id="IPR003661">
    <property type="entry name" value="HisK_dim/P_dom"/>
</dbReference>
<dbReference type="Gene3D" id="3.30.450.40">
    <property type="match status" value="2"/>
</dbReference>
<dbReference type="SMART" id="SM00388">
    <property type="entry name" value="HisKA"/>
    <property type="match status" value="1"/>
</dbReference>
<dbReference type="InterPro" id="IPR036890">
    <property type="entry name" value="HATPase_C_sf"/>
</dbReference>
<dbReference type="CDD" id="cd00082">
    <property type="entry name" value="HisKA"/>
    <property type="match status" value="1"/>
</dbReference>
<evidence type="ECO:0000313" key="9">
    <source>
        <dbReference type="Proteomes" id="UP000597444"/>
    </source>
</evidence>
<dbReference type="EC" id="2.7.13.3" evidence="2"/>
<dbReference type="RefSeq" id="WP_220202499.1">
    <property type="nucleotide sequence ID" value="NZ_BNJK01000001.1"/>
</dbReference>
<keyword evidence="5" id="KW-0418">Kinase</keyword>
<dbReference type="AlphaFoldDB" id="A0A8J3N0L1"/>
<dbReference type="CDD" id="cd00075">
    <property type="entry name" value="HATPase"/>
    <property type="match status" value="1"/>
</dbReference>
<comment type="caution">
    <text evidence="8">The sequence shown here is derived from an EMBL/GenBank/DDBJ whole genome shotgun (WGS) entry which is preliminary data.</text>
</comment>
<dbReference type="SUPFAM" id="SSF55874">
    <property type="entry name" value="ATPase domain of HSP90 chaperone/DNA topoisomerase II/histidine kinase"/>
    <property type="match status" value="1"/>
</dbReference>
<protein>
    <recommendedName>
        <fullName evidence="2">histidine kinase</fullName>
        <ecNumber evidence="2">2.7.13.3</ecNumber>
    </recommendedName>
</protein>
<name>A0A8J3N0L1_9CHLR</name>
<dbReference type="Gene3D" id="3.30.450.20">
    <property type="entry name" value="PAS domain"/>
    <property type="match status" value="2"/>
</dbReference>
<dbReference type="InterPro" id="IPR050736">
    <property type="entry name" value="Sensor_HK_Regulatory"/>
</dbReference>
<evidence type="ECO:0000256" key="1">
    <source>
        <dbReference type="ARBA" id="ARBA00000085"/>
    </source>
</evidence>
<dbReference type="PANTHER" id="PTHR43711:SF31">
    <property type="entry name" value="HISTIDINE KINASE"/>
    <property type="match status" value="1"/>
</dbReference>
<evidence type="ECO:0000256" key="5">
    <source>
        <dbReference type="ARBA" id="ARBA00022777"/>
    </source>
</evidence>
<dbReference type="SUPFAM" id="SSF47384">
    <property type="entry name" value="Homodimeric domain of signal transducing histidine kinase"/>
    <property type="match status" value="1"/>
</dbReference>
<comment type="catalytic activity">
    <reaction evidence="1">
        <text>ATP + protein L-histidine = ADP + protein N-phospho-L-histidine.</text>
        <dbReference type="EC" id="2.7.13.3"/>
    </reaction>
</comment>
<dbReference type="GO" id="GO:0006355">
    <property type="term" value="P:regulation of DNA-templated transcription"/>
    <property type="evidence" value="ECO:0007669"/>
    <property type="project" value="InterPro"/>
</dbReference>
<dbReference type="Proteomes" id="UP000597444">
    <property type="component" value="Unassembled WGS sequence"/>
</dbReference>
<evidence type="ECO:0000256" key="4">
    <source>
        <dbReference type="ARBA" id="ARBA00022679"/>
    </source>
</evidence>
<dbReference type="InterPro" id="IPR004358">
    <property type="entry name" value="Sig_transdc_His_kin-like_C"/>
</dbReference>
<evidence type="ECO:0000256" key="2">
    <source>
        <dbReference type="ARBA" id="ARBA00012438"/>
    </source>
</evidence>
<evidence type="ECO:0000259" key="7">
    <source>
        <dbReference type="PROSITE" id="PS50109"/>
    </source>
</evidence>
<feature type="domain" description="Histidine kinase" evidence="7">
    <location>
        <begin position="515"/>
        <end position="736"/>
    </location>
</feature>
<proteinExistence type="predicted"/>
<dbReference type="SUPFAM" id="SSF55781">
    <property type="entry name" value="GAF domain-like"/>
    <property type="match status" value="1"/>
</dbReference>
<dbReference type="SMART" id="SM00091">
    <property type="entry name" value="PAS"/>
    <property type="match status" value="2"/>
</dbReference>
<reference evidence="8" key="1">
    <citation type="submission" date="2020-10" db="EMBL/GenBank/DDBJ databases">
        <title>Taxonomic study of unclassified bacteria belonging to the class Ktedonobacteria.</title>
        <authorList>
            <person name="Yabe S."/>
            <person name="Wang C.M."/>
            <person name="Zheng Y."/>
            <person name="Sakai Y."/>
            <person name="Cavaletti L."/>
            <person name="Monciardini P."/>
            <person name="Donadio S."/>
        </authorList>
    </citation>
    <scope>NUCLEOTIDE SEQUENCE</scope>
    <source>
        <strain evidence="8">ID150040</strain>
    </source>
</reference>
<dbReference type="PROSITE" id="PS50109">
    <property type="entry name" value="HIS_KIN"/>
    <property type="match status" value="1"/>
</dbReference>
<keyword evidence="9" id="KW-1185">Reference proteome</keyword>
<keyword evidence="4" id="KW-0808">Transferase</keyword>
<sequence>MPSQEASKKLPTPERFAALSRVGVALLSELNEERLLHLIAEAACEITGATFAAFTLRPVSETGQPLVPSEGSFFYLAAIVGVTKEQETFFRHMSLGGEGLLAPIFRHGVSVRVDDVHDHQDPNHHKQAKGQERITAQGLASAYAQGKLPASQLHSMGVPHGHPIMRSFLGAPLLDRDRQVRGGLLLGHALAGQFTAEDELLLTGLASQAAVALENGRLYRAAQIQAQELQVIFDSSADGITLVDSAGQIVRENRAAQRLHQQLQQEADGANTFEQLLFAPARLALQAQTEQQYSVSFQQDGETHDYLVTASPLRPPPDAGTLQLGKQAAPKNITGAVVAWHEVTEIRRLLSIQRKQAETEGRLAQLQLILDELPSSVYLVRGPDARLVLANRATTGIWGAQWRPGQPLQDFLEQQHIRIFAPDGNPLPFERMATMRAVQHGETVYHHQQVIRQPDGSNLPVLVNAVALDLHSLDITVPSGSLHTSDQPSWAALVVHQDVSALKEAEQLKDDFIGIAAHELRTPLAVLKGFAQTLIVQTARQQGPELADWQMEALMSIDQATIRLVELTDDLLDVSRLQAGRLTLHPTYFDLVSLTQRVLTRFQTTTAHHHLALQTDAEHLVAHADQVRMEQVLSNLLSNAIKYSPNGGPVQLRLTCDDANTILSIQDNGIGIPQEQQVYIFGRFARAENARMHGIKGTGLGLYLCRELVEQQGGRIWFESTEGKGTTFYLSLPSIVEDTEDEL</sequence>
<dbReference type="Pfam" id="PF02518">
    <property type="entry name" value="HATPase_c"/>
    <property type="match status" value="1"/>
</dbReference>
<dbReference type="Gene3D" id="3.30.565.10">
    <property type="entry name" value="Histidine kinase-like ATPase, C-terminal domain"/>
    <property type="match status" value="1"/>
</dbReference>
<dbReference type="SMART" id="SM00387">
    <property type="entry name" value="HATPase_c"/>
    <property type="match status" value="1"/>
</dbReference>
<dbReference type="InterPro" id="IPR013767">
    <property type="entry name" value="PAS_fold"/>
</dbReference>
<dbReference type="FunFam" id="3.30.565.10:FF:000006">
    <property type="entry name" value="Sensor histidine kinase WalK"/>
    <property type="match status" value="1"/>
</dbReference>
<dbReference type="InterPro" id="IPR000014">
    <property type="entry name" value="PAS"/>
</dbReference>
<gene>
    <name evidence="8" type="ORF">KSF_016610</name>
</gene>
<dbReference type="InterPro" id="IPR029016">
    <property type="entry name" value="GAF-like_dom_sf"/>
</dbReference>
<dbReference type="InterPro" id="IPR036097">
    <property type="entry name" value="HisK_dim/P_sf"/>
</dbReference>
<accession>A0A8J3N0L1</accession>
<dbReference type="SMART" id="SM00065">
    <property type="entry name" value="GAF"/>
    <property type="match status" value="1"/>
</dbReference>
<evidence type="ECO:0000313" key="8">
    <source>
        <dbReference type="EMBL" id="GHO91613.1"/>
    </source>
</evidence>
<dbReference type="EMBL" id="BNJK01000001">
    <property type="protein sequence ID" value="GHO91613.1"/>
    <property type="molecule type" value="Genomic_DNA"/>
</dbReference>
<evidence type="ECO:0000256" key="3">
    <source>
        <dbReference type="ARBA" id="ARBA00022553"/>
    </source>
</evidence>
<dbReference type="InterPro" id="IPR005467">
    <property type="entry name" value="His_kinase_dom"/>
</dbReference>
<dbReference type="Gene3D" id="1.10.287.130">
    <property type="match status" value="1"/>
</dbReference>
<keyword evidence="3" id="KW-0597">Phosphoprotein</keyword>
<dbReference type="Pfam" id="PF01590">
    <property type="entry name" value="GAF"/>
    <property type="match status" value="1"/>
</dbReference>
<dbReference type="PANTHER" id="PTHR43711">
    <property type="entry name" value="TWO-COMPONENT HISTIDINE KINASE"/>
    <property type="match status" value="1"/>
</dbReference>
<evidence type="ECO:0000256" key="6">
    <source>
        <dbReference type="ARBA" id="ARBA00023012"/>
    </source>
</evidence>
<dbReference type="GO" id="GO:0000155">
    <property type="term" value="F:phosphorelay sensor kinase activity"/>
    <property type="evidence" value="ECO:0007669"/>
    <property type="project" value="InterPro"/>
</dbReference>
<dbReference type="InterPro" id="IPR003594">
    <property type="entry name" value="HATPase_dom"/>
</dbReference>
<organism evidence="8 9">
    <name type="scientific">Reticulibacter mediterranei</name>
    <dbReference type="NCBI Taxonomy" id="2778369"/>
    <lineage>
        <taxon>Bacteria</taxon>
        <taxon>Bacillati</taxon>
        <taxon>Chloroflexota</taxon>
        <taxon>Ktedonobacteria</taxon>
        <taxon>Ktedonobacterales</taxon>
        <taxon>Reticulibacteraceae</taxon>
        <taxon>Reticulibacter</taxon>
    </lineage>
</organism>
<dbReference type="PRINTS" id="PR00344">
    <property type="entry name" value="BCTRLSENSOR"/>
</dbReference>
<dbReference type="InterPro" id="IPR035965">
    <property type="entry name" value="PAS-like_dom_sf"/>
</dbReference>
<dbReference type="InterPro" id="IPR003018">
    <property type="entry name" value="GAF"/>
</dbReference>
<dbReference type="Pfam" id="PF00989">
    <property type="entry name" value="PAS"/>
    <property type="match status" value="1"/>
</dbReference>
<dbReference type="SUPFAM" id="SSF55785">
    <property type="entry name" value="PYP-like sensor domain (PAS domain)"/>
    <property type="match status" value="2"/>
</dbReference>
<keyword evidence="6" id="KW-0902">Two-component regulatory system</keyword>
<dbReference type="Pfam" id="PF00512">
    <property type="entry name" value="HisKA"/>
    <property type="match status" value="1"/>
</dbReference>